<accession>A0A0P8A9H9</accession>
<name>A0A0P8A9H9_9EURY</name>
<sequence length="117" mass="12953">MAEGILRHLMGDEFEVSSAGTRPSAVNPAAIKVMAEIGIDISGHRSKSVQEFQGTKFDFVITTCDAARETCPVFPGKARHLHWSFNDPAEAKGSEDEILSAFRKVRDEIKSKIQEEF</sequence>
<organism evidence="3 4">
    <name type="scientific">Candidatus Methanoperedens nitratireducens</name>
    <dbReference type="NCBI Taxonomy" id="1392998"/>
    <lineage>
        <taxon>Archaea</taxon>
        <taxon>Methanobacteriati</taxon>
        <taxon>Methanobacteriota</taxon>
        <taxon>Stenosarchaea group</taxon>
        <taxon>Methanomicrobia</taxon>
        <taxon>Methanosarcinales</taxon>
        <taxon>ANME-2 cluster</taxon>
        <taxon>Candidatus Methanoperedentaceae</taxon>
        <taxon>Candidatus Methanoperedens</taxon>
    </lineage>
</organism>
<dbReference type="PATRIC" id="fig|1719120.3.peg.2362"/>
<evidence type="ECO:0000313" key="4">
    <source>
        <dbReference type="Proteomes" id="UP000050360"/>
    </source>
</evidence>
<dbReference type="Gene3D" id="3.40.50.2300">
    <property type="match status" value="1"/>
</dbReference>
<dbReference type="InterPro" id="IPR036196">
    <property type="entry name" value="Ptyr_pPase_sf"/>
</dbReference>
<keyword evidence="1" id="KW-0059">Arsenical resistance</keyword>
<evidence type="ECO:0000313" key="3">
    <source>
        <dbReference type="EMBL" id="KPQ43284.1"/>
    </source>
</evidence>
<proteinExistence type="predicted"/>
<dbReference type="Proteomes" id="UP000050360">
    <property type="component" value="Unassembled WGS sequence"/>
</dbReference>
<dbReference type="PANTHER" id="PTHR43428">
    <property type="entry name" value="ARSENATE REDUCTASE"/>
    <property type="match status" value="1"/>
</dbReference>
<gene>
    <name evidence="3" type="primary">arsC</name>
    <name evidence="3" type="ORF">MPEBLZ_02159</name>
</gene>
<dbReference type="CDD" id="cd16345">
    <property type="entry name" value="LMWP_ArsC"/>
    <property type="match status" value="1"/>
</dbReference>
<dbReference type="SUPFAM" id="SSF52788">
    <property type="entry name" value="Phosphotyrosine protein phosphatases I"/>
    <property type="match status" value="1"/>
</dbReference>
<protein>
    <submittedName>
        <fullName evidence="3">Arsenate reductase</fullName>
    </submittedName>
</protein>
<dbReference type="SMART" id="SM00226">
    <property type="entry name" value="LMWPc"/>
    <property type="match status" value="1"/>
</dbReference>
<dbReference type="Pfam" id="PF01451">
    <property type="entry name" value="LMWPc"/>
    <property type="match status" value="1"/>
</dbReference>
<comment type="caution">
    <text evidence="3">The sequence shown here is derived from an EMBL/GenBank/DDBJ whole genome shotgun (WGS) entry which is preliminary data.</text>
</comment>
<evidence type="ECO:0000256" key="1">
    <source>
        <dbReference type="ARBA" id="ARBA00022849"/>
    </source>
</evidence>
<evidence type="ECO:0000259" key="2">
    <source>
        <dbReference type="SMART" id="SM00226"/>
    </source>
</evidence>
<dbReference type="EMBL" id="LKCM01000164">
    <property type="protein sequence ID" value="KPQ43284.1"/>
    <property type="molecule type" value="Genomic_DNA"/>
</dbReference>
<reference evidence="3 4" key="1">
    <citation type="submission" date="2015-09" db="EMBL/GenBank/DDBJ databases">
        <title>A metagenomics-based metabolic model of nitrate-dependent anaerobic oxidation of methane by Methanoperedens-like archaea.</title>
        <authorList>
            <person name="Arshad A."/>
            <person name="Speth D.R."/>
            <person name="De Graaf R.M."/>
            <person name="Op Den Camp H.J."/>
            <person name="Jetten M.S."/>
            <person name="Welte C.U."/>
        </authorList>
    </citation>
    <scope>NUCLEOTIDE SEQUENCE [LARGE SCALE GENOMIC DNA]</scope>
</reference>
<dbReference type="InterPro" id="IPR023485">
    <property type="entry name" value="Ptyr_pPase"/>
</dbReference>
<dbReference type="GO" id="GO:0046685">
    <property type="term" value="P:response to arsenic-containing substance"/>
    <property type="evidence" value="ECO:0007669"/>
    <property type="project" value="UniProtKB-KW"/>
</dbReference>
<dbReference type="AlphaFoldDB" id="A0A0P8A9H9"/>
<dbReference type="PANTHER" id="PTHR43428:SF1">
    <property type="entry name" value="ARSENATE REDUCTASE"/>
    <property type="match status" value="1"/>
</dbReference>
<feature type="domain" description="Phosphotyrosine protein phosphatase I" evidence="2">
    <location>
        <begin position="1"/>
        <end position="117"/>
    </location>
</feature>